<geneLocation type="plasmid" evidence="1 2">
    <name>unnamed1774</name>
</geneLocation>
<organism evidence="1 2">
    <name type="scientific">Acinetobacter baumannii</name>
    <dbReference type="NCBI Taxonomy" id="470"/>
    <lineage>
        <taxon>Bacteria</taxon>
        <taxon>Pseudomonadati</taxon>
        <taxon>Pseudomonadota</taxon>
        <taxon>Gammaproteobacteria</taxon>
        <taxon>Moraxellales</taxon>
        <taxon>Moraxellaceae</taxon>
        <taxon>Acinetobacter</taxon>
        <taxon>Acinetobacter calcoaceticus/baumannii complex</taxon>
    </lineage>
</organism>
<dbReference type="AlphaFoldDB" id="A0A6H3TN96"/>
<dbReference type="RefSeq" id="WP_005113878.1">
    <property type="nucleotide sequence ID" value="NZ_BBNF01000013.1"/>
</dbReference>
<evidence type="ECO:0000313" key="2">
    <source>
        <dbReference type="Proteomes" id="UP000594659"/>
    </source>
</evidence>
<gene>
    <name evidence="1" type="ORF">IMO23_18245</name>
</gene>
<name>A0A6H3TN96_ACIBA</name>
<proteinExistence type="predicted"/>
<evidence type="ECO:0000313" key="1">
    <source>
        <dbReference type="EMBL" id="QPF15273.1"/>
    </source>
</evidence>
<sequence length="83" mass="9736">MSYADRTPMAKFFDALAYEKNEVKVTHTKDKKGVHDSIHVKLSSGFAKFEKNDQKYEFVFNHQKQVIDHDCFEAFVENFTIKS</sequence>
<dbReference type="EMBL" id="CP062920">
    <property type="protein sequence ID" value="QPF15273.1"/>
    <property type="molecule type" value="Genomic_DNA"/>
</dbReference>
<keyword evidence="1" id="KW-0614">Plasmid</keyword>
<dbReference type="Proteomes" id="UP000594659">
    <property type="component" value="Plasmid unnamed1774"/>
</dbReference>
<protein>
    <submittedName>
        <fullName evidence="1">Uncharacterized protein</fullName>
    </submittedName>
</protein>
<accession>A0A6H3TN96</accession>
<reference evidence="1 2" key="1">
    <citation type="submission" date="2020-09" db="EMBL/GenBank/DDBJ databases">
        <title>Resistance determinants and their genetic context in bacteria from a longitudinal study of pigs reared under conventional and antibiotic-free husbandry practices.</title>
        <authorList>
            <person name="Poulin-Laprade D."/>
            <person name="Brouard J.-S."/>
            <person name="Gagnon N."/>
            <person name="Turcotte A."/>
            <person name="Langlois A."/>
            <person name="Matte J.J."/>
            <person name="Carrillo C.D."/>
            <person name="Zaheer R."/>
            <person name="McAllister T."/>
            <person name="Topp E."/>
            <person name="Talbot G."/>
        </authorList>
    </citation>
    <scope>NUCLEOTIDE SEQUENCE [LARGE SCALE GENOMIC DNA]</scope>
    <source>
        <strain evidence="1 2">Res13-Abat-PEA21-P4-01-A</strain>
        <plasmid evidence="1 2">unnamed1774</plasmid>
    </source>
</reference>